<dbReference type="SUPFAM" id="SSF52540">
    <property type="entry name" value="P-loop containing nucleoside triphosphate hydrolases"/>
    <property type="match status" value="2"/>
</dbReference>
<evidence type="ECO:0000256" key="12">
    <source>
        <dbReference type="PROSITE-ProRule" id="PRU00560"/>
    </source>
</evidence>
<dbReference type="PROSITE" id="PS51217">
    <property type="entry name" value="UVRD_HELICASE_CTER"/>
    <property type="match status" value="1"/>
</dbReference>
<proteinExistence type="inferred from homology"/>
<reference evidence="16" key="1">
    <citation type="submission" date="2016-10" db="EMBL/GenBank/DDBJ databases">
        <authorList>
            <person name="Varghese N."/>
            <person name="Submissions S."/>
        </authorList>
    </citation>
    <scope>NUCLEOTIDE SEQUENCE [LARGE SCALE GENOMIC DNA]</scope>
    <source>
        <strain evidence="16">DSM 25157</strain>
    </source>
</reference>
<dbReference type="Pfam" id="PF13361">
    <property type="entry name" value="UvrD_C"/>
    <property type="match status" value="1"/>
</dbReference>
<keyword evidence="16" id="KW-1185">Reference proteome</keyword>
<dbReference type="InterPro" id="IPR027417">
    <property type="entry name" value="P-loop_NTPase"/>
</dbReference>
<dbReference type="EC" id="5.6.2.4" evidence="9"/>
<keyword evidence="3 12" id="KW-0378">Hydrolase</keyword>
<feature type="binding site" evidence="12">
    <location>
        <begin position="51"/>
        <end position="58"/>
    </location>
    <ligand>
        <name>ATP</name>
        <dbReference type="ChEBI" id="CHEBI:30616"/>
    </ligand>
</feature>
<evidence type="ECO:0000256" key="5">
    <source>
        <dbReference type="ARBA" id="ARBA00022840"/>
    </source>
</evidence>
<dbReference type="GO" id="GO:0016887">
    <property type="term" value="F:ATP hydrolysis activity"/>
    <property type="evidence" value="ECO:0007669"/>
    <property type="project" value="RHEA"/>
</dbReference>
<feature type="domain" description="UvrD-like helicase C-terminal" evidence="14">
    <location>
        <begin position="316"/>
        <end position="771"/>
    </location>
</feature>
<gene>
    <name evidence="15" type="ORF">SAMN05421875_103232</name>
</gene>
<dbReference type="InterPro" id="IPR013986">
    <property type="entry name" value="DExx_box_DNA_helicase_dom_sf"/>
</dbReference>
<keyword evidence="2 12" id="KW-0547">Nucleotide-binding</keyword>
<dbReference type="GeneID" id="34233646"/>
<comment type="similarity">
    <text evidence="1">Belongs to the helicase family. UvrD subfamily.</text>
</comment>
<keyword evidence="5 12" id="KW-0067">ATP-binding</keyword>
<dbReference type="InterPro" id="IPR014016">
    <property type="entry name" value="UvrD-like_ATP-bd"/>
</dbReference>
<evidence type="ECO:0000256" key="4">
    <source>
        <dbReference type="ARBA" id="ARBA00022806"/>
    </source>
</evidence>
<name>A0A1H3X739_9BURK</name>
<evidence type="ECO:0000259" key="14">
    <source>
        <dbReference type="PROSITE" id="PS51217"/>
    </source>
</evidence>
<keyword evidence="7" id="KW-0413">Isomerase</keyword>
<dbReference type="Gene3D" id="3.40.50.300">
    <property type="entry name" value="P-loop containing nucleotide triphosphate hydrolases"/>
    <property type="match status" value="3"/>
</dbReference>
<comment type="catalytic activity">
    <reaction evidence="8">
        <text>Couples ATP hydrolysis with the unwinding of duplex DNA by translocating in the 3'-5' direction.</text>
        <dbReference type="EC" id="5.6.2.4"/>
    </reaction>
</comment>
<comment type="catalytic activity">
    <reaction evidence="11">
        <text>ATP + H2O = ADP + phosphate + H(+)</text>
        <dbReference type="Rhea" id="RHEA:13065"/>
        <dbReference type="ChEBI" id="CHEBI:15377"/>
        <dbReference type="ChEBI" id="CHEBI:15378"/>
        <dbReference type="ChEBI" id="CHEBI:30616"/>
        <dbReference type="ChEBI" id="CHEBI:43474"/>
        <dbReference type="ChEBI" id="CHEBI:456216"/>
        <dbReference type="EC" id="5.6.2.4"/>
    </reaction>
</comment>
<protein>
    <recommendedName>
        <fullName evidence="9">DNA 3'-5' helicase</fullName>
        <ecNumber evidence="9">5.6.2.4</ecNumber>
    </recommendedName>
    <alternativeName>
        <fullName evidence="10">DNA 3'-5' helicase II</fullName>
    </alternativeName>
</protein>
<dbReference type="STRING" id="592050.SAMN05421875_103232"/>
<dbReference type="AlphaFoldDB" id="A0A1H3X739"/>
<keyword evidence="4 12" id="KW-0347">Helicase</keyword>
<dbReference type="PANTHER" id="PTHR11070:SF2">
    <property type="entry name" value="ATP-DEPENDENT DNA HELICASE SRS2"/>
    <property type="match status" value="1"/>
</dbReference>
<keyword evidence="6" id="KW-0238">DNA-binding</keyword>
<evidence type="ECO:0000256" key="3">
    <source>
        <dbReference type="ARBA" id="ARBA00022801"/>
    </source>
</evidence>
<evidence type="ECO:0000256" key="8">
    <source>
        <dbReference type="ARBA" id="ARBA00034617"/>
    </source>
</evidence>
<feature type="domain" description="UvrD-like helicase ATP-binding" evidence="13">
    <location>
        <begin position="30"/>
        <end position="315"/>
    </location>
</feature>
<dbReference type="InterPro" id="IPR014017">
    <property type="entry name" value="DNA_helicase_UvrD-like_C"/>
</dbReference>
<evidence type="ECO:0000256" key="11">
    <source>
        <dbReference type="ARBA" id="ARBA00048988"/>
    </source>
</evidence>
<sequence>MFPQDPFSGAPEPLVPPHAGAASAASPLLASLNDEQLAAVTLPAGHALILAGAGSGKTRVLTTRIAWLLQNGYATPGGILAVTFTNKAAKEMVARLSAMLPVNVRGMWIGTFHGLCNRLLRAHHKAAGLAQSFQILDTQDQLSAIKRLCKQHNVDDERFPPKQLAYFIANCKEEGLRPGDVQTHDSDARRKVEIYQLYEEQCQREGVVDFGELMLRSYELLRDNDPIREHYQRRFQHILVDEFQDTNKLQYAWLKQLAGNEVDGHFEARGSVIAVGDDDQSIYAFRGARVGNMTDFVREFDVQRQIKLEQNYRSYSNILDSANALISHNSRRLGKNLRTTQGAGEPVRVYEASSDLAEAQWMVDEIKQLVRSDGFERKEIAVLYRSNAQSRVIESALFNASVPYRVYGGLRFFERAEIKHALAYLRLLENPHDDTSFTRVVNFPPRGIGARSIEVLQDAARAAGCSLHDAVSAVPGKAGANLGAFVAMVDVLREQTQGLNLRGIIEQMLQSTGLVEHFRTEKEGADRIENLEELVNAAESFVTQEGFGRDAVALPLDEHGTALTQSPASQGLIQESLSLDDETEETDEALDRELTEELGASPLLAIVTVEKSDKVKCECPECTRYVHSKVHIVESGDRVLRFGSGCFAKAYPGAYSARYESEEKLSENKVELLKNDVAGLARLIRREFLEVRRARLRSKKAAERRSRAAVAAIRPPIKVQWIEHPKIDADTGETLSPLAAFLTHAALEAGDNQAQAGQDAVQLMTVHASKGLEFDGVFIGGMEEGLFPHENSASDRDGLEEERRLMYVAITRARKRLYLSHSQTRMLHGQTRYNIKSRFFDELPEQALKWITPRQQGFGSYAPNSGSGGAYPSGARNSLGFKPETFASPPVPAQKATPSHGLRAGINVFHTKFGEGKVLAIEGQGDDARAQVNFPRHGTKWLALSVAKLTVVE</sequence>
<dbReference type="RefSeq" id="WP_092697227.1">
    <property type="nucleotide sequence ID" value="NZ_CAXIQL010000046.1"/>
</dbReference>
<evidence type="ECO:0000256" key="6">
    <source>
        <dbReference type="ARBA" id="ARBA00023125"/>
    </source>
</evidence>
<organism evidence="15 16">
    <name type="scientific">Acidovorax soli</name>
    <dbReference type="NCBI Taxonomy" id="592050"/>
    <lineage>
        <taxon>Bacteria</taxon>
        <taxon>Pseudomonadati</taxon>
        <taxon>Pseudomonadota</taxon>
        <taxon>Betaproteobacteria</taxon>
        <taxon>Burkholderiales</taxon>
        <taxon>Comamonadaceae</taxon>
        <taxon>Acidovorax</taxon>
    </lineage>
</organism>
<dbReference type="Pfam" id="PF00580">
    <property type="entry name" value="UvrD-helicase"/>
    <property type="match status" value="1"/>
</dbReference>
<dbReference type="PROSITE" id="PS51198">
    <property type="entry name" value="UVRD_HELICASE_ATP_BIND"/>
    <property type="match status" value="1"/>
</dbReference>
<evidence type="ECO:0000259" key="13">
    <source>
        <dbReference type="PROSITE" id="PS51198"/>
    </source>
</evidence>
<dbReference type="GO" id="GO:0043138">
    <property type="term" value="F:3'-5' DNA helicase activity"/>
    <property type="evidence" value="ECO:0007669"/>
    <property type="project" value="UniProtKB-EC"/>
</dbReference>
<evidence type="ECO:0000256" key="10">
    <source>
        <dbReference type="ARBA" id="ARBA00034923"/>
    </source>
</evidence>
<dbReference type="EMBL" id="FNQJ01000003">
    <property type="protein sequence ID" value="SDZ95060.1"/>
    <property type="molecule type" value="Genomic_DNA"/>
</dbReference>
<dbReference type="Proteomes" id="UP000199002">
    <property type="component" value="Unassembled WGS sequence"/>
</dbReference>
<dbReference type="CDD" id="cd18807">
    <property type="entry name" value="SF1_C_UvrD"/>
    <property type="match status" value="2"/>
</dbReference>
<evidence type="ECO:0000256" key="2">
    <source>
        <dbReference type="ARBA" id="ARBA00022741"/>
    </source>
</evidence>
<evidence type="ECO:0000313" key="15">
    <source>
        <dbReference type="EMBL" id="SDZ95060.1"/>
    </source>
</evidence>
<evidence type="ECO:0000256" key="1">
    <source>
        <dbReference type="ARBA" id="ARBA00009922"/>
    </source>
</evidence>
<dbReference type="GO" id="GO:0000725">
    <property type="term" value="P:recombinational repair"/>
    <property type="evidence" value="ECO:0007669"/>
    <property type="project" value="TreeGrafter"/>
</dbReference>
<dbReference type="PANTHER" id="PTHR11070">
    <property type="entry name" value="UVRD / RECB / PCRA DNA HELICASE FAMILY MEMBER"/>
    <property type="match status" value="1"/>
</dbReference>
<dbReference type="GO" id="GO:0005829">
    <property type="term" value="C:cytosol"/>
    <property type="evidence" value="ECO:0007669"/>
    <property type="project" value="TreeGrafter"/>
</dbReference>
<dbReference type="CDD" id="cd17932">
    <property type="entry name" value="DEXQc_UvrD"/>
    <property type="match status" value="1"/>
</dbReference>
<evidence type="ECO:0000313" key="16">
    <source>
        <dbReference type="Proteomes" id="UP000199002"/>
    </source>
</evidence>
<dbReference type="InterPro" id="IPR000212">
    <property type="entry name" value="DNA_helicase_UvrD/REP"/>
</dbReference>
<evidence type="ECO:0000256" key="7">
    <source>
        <dbReference type="ARBA" id="ARBA00023235"/>
    </source>
</evidence>
<dbReference type="GO" id="GO:0005524">
    <property type="term" value="F:ATP binding"/>
    <property type="evidence" value="ECO:0007669"/>
    <property type="project" value="UniProtKB-UniRule"/>
</dbReference>
<accession>A0A1H3X739</accession>
<dbReference type="Pfam" id="PF21196">
    <property type="entry name" value="PcrA_UvrD_tudor"/>
    <property type="match status" value="1"/>
</dbReference>
<dbReference type="Gene3D" id="1.10.10.160">
    <property type="match status" value="1"/>
</dbReference>
<dbReference type="GO" id="GO:0003677">
    <property type="term" value="F:DNA binding"/>
    <property type="evidence" value="ECO:0007669"/>
    <property type="project" value="UniProtKB-KW"/>
</dbReference>
<dbReference type="Gene3D" id="1.10.486.10">
    <property type="entry name" value="PCRA, domain 4"/>
    <property type="match status" value="1"/>
</dbReference>
<dbReference type="GO" id="GO:0033202">
    <property type="term" value="C:DNA helicase complex"/>
    <property type="evidence" value="ECO:0007669"/>
    <property type="project" value="TreeGrafter"/>
</dbReference>
<evidence type="ECO:0000256" key="9">
    <source>
        <dbReference type="ARBA" id="ARBA00034808"/>
    </source>
</evidence>